<evidence type="ECO:0000313" key="7">
    <source>
        <dbReference type="Proteomes" id="UP000629287"/>
    </source>
</evidence>
<keyword evidence="3" id="KW-0520">NAD</keyword>
<comment type="similarity">
    <text evidence="1">Belongs to the iron-containing alcohol dehydrogenase family.</text>
</comment>
<comment type="caution">
    <text evidence="6">The sequence shown here is derived from an EMBL/GenBank/DDBJ whole genome shotgun (WGS) entry which is preliminary data.</text>
</comment>
<dbReference type="Pfam" id="PF25137">
    <property type="entry name" value="ADH_Fe_C"/>
    <property type="match status" value="1"/>
</dbReference>
<dbReference type="InterPro" id="IPR039697">
    <property type="entry name" value="Alcohol_dehydrogenase_Fe"/>
</dbReference>
<evidence type="ECO:0000259" key="4">
    <source>
        <dbReference type="Pfam" id="PF00465"/>
    </source>
</evidence>
<evidence type="ECO:0000256" key="2">
    <source>
        <dbReference type="ARBA" id="ARBA00023002"/>
    </source>
</evidence>
<feature type="domain" description="Fe-containing alcohol dehydrogenase-like C-terminal" evidence="5">
    <location>
        <begin position="169"/>
        <end position="346"/>
    </location>
</feature>
<feature type="domain" description="Alcohol dehydrogenase iron-type/glycerol dehydrogenase GldA" evidence="4">
    <location>
        <begin position="17"/>
        <end position="155"/>
    </location>
</feature>
<sequence>MPDLPKDVFVHEQRAGRVVFRDGALDDLAAETDRLGLTRVAAIAGPRHAGRTADVLSSRLVTAVEDARMHVPVEQAEAVRAQCADAEADGLVAVGGGSAVGLAKAVALTLGIPIVAVPTTYSGSEMTRVWGISRDGVKRTGRDPVVAPRTVLYDPALFATFPAVLAVPSAFNALAHAVEALYAPDRTPMTDLVAGEAVRRIIGALPRLATDPEARSEALRGAWLSGAALDSTTMSLHHKLCHVLGGLGLSHASAHTVVLPHVLAYNAGAAPQAADVVATALGRPGAEAGLALHELAVTMAAPTRLRDLGLRHDALDDVARGVLASPYANPAPVEETAVRALLERAWRGSVPGSL</sequence>
<proteinExistence type="inferred from homology"/>
<dbReference type="Proteomes" id="UP000629287">
    <property type="component" value="Unassembled WGS sequence"/>
</dbReference>
<dbReference type="SUPFAM" id="SSF56796">
    <property type="entry name" value="Dehydroquinate synthase-like"/>
    <property type="match status" value="1"/>
</dbReference>
<evidence type="ECO:0000256" key="1">
    <source>
        <dbReference type="ARBA" id="ARBA00007358"/>
    </source>
</evidence>
<dbReference type="EMBL" id="JADBGF010000001">
    <property type="protein sequence ID" value="MBE1594093.1"/>
    <property type="molecule type" value="Genomic_DNA"/>
</dbReference>
<dbReference type="Pfam" id="PF00465">
    <property type="entry name" value="Fe-ADH"/>
    <property type="match status" value="1"/>
</dbReference>
<dbReference type="Gene3D" id="1.20.1090.10">
    <property type="entry name" value="Dehydroquinate synthase-like - alpha domain"/>
    <property type="match status" value="1"/>
</dbReference>
<dbReference type="InterPro" id="IPR034786">
    <property type="entry name" value="MAR"/>
</dbReference>
<keyword evidence="7" id="KW-1185">Reference proteome</keyword>
<dbReference type="CDD" id="cd08177">
    <property type="entry name" value="MAR"/>
    <property type="match status" value="1"/>
</dbReference>
<dbReference type="GeneID" id="86824909"/>
<dbReference type="InterPro" id="IPR056798">
    <property type="entry name" value="ADH_Fe_C"/>
</dbReference>
<dbReference type="GO" id="GO:0046872">
    <property type="term" value="F:metal ion binding"/>
    <property type="evidence" value="ECO:0007669"/>
    <property type="project" value="InterPro"/>
</dbReference>
<protein>
    <submittedName>
        <fullName evidence="6">Maleylacetate reductase</fullName>
        <ecNumber evidence="6">1.3.1.32</ecNumber>
    </submittedName>
</protein>
<dbReference type="Gene3D" id="3.40.50.1970">
    <property type="match status" value="1"/>
</dbReference>
<dbReference type="EC" id="1.3.1.32" evidence="6"/>
<dbReference type="InterPro" id="IPR001670">
    <property type="entry name" value="ADH_Fe/GldA"/>
</dbReference>
<dbReference type="GO" id="GO:0018506">
    <property type="term" value="F:maleylacetate reductase activity"/>
    <property type="evidence" value="ECO:0007669"/>
    <property type="project" value="UniProtKB-EC"/>
</dbReference>
<evidence type="ECO:0000313" key="6">
    <source>
        <dbReference type="EMBL" id="MBE1594093.1"/>
    </source>
</evidence>
<evidence type="ECO:0000256" key="3">
    <source>
        <dbReference type="ARBA" id="ARBA00023027"/>
    </source>
</evidence>
<dbReference type="RefSeq" id="WP_233443629.1">
    <property type="nucleotide sequence ID" value="NZ_JADBGF010000001.1"/>
</dbReference>
<accession>A0A8I0P2A0</accession>
<reference evidence="6 7" key="1">
    <citation type="submission" date="2020-10" db="EMBL/GenBank/DDBJ databases">
        <title>Sequencing the genomes of 1000 actinobacteria strains.</title>
        <authorList>
            <person name="Klenk H.-P."/>
        </authorList>
    </citation>
    <scope>NUCLEOTIDE SEQUENCE [LARGE SCALE GENOMIC DNA]</scope>
    <source>
        <strain evidence="6 7">DSM 41803</strain>
    </source>
</reference>
<dbReference type="PANTHER" id="PTHR11496">
    <property type="entry name" value="ALCOHOL DEHYDROGENASE"/>
    <property type="match status" value="1"/>
</dbReference>
<organism evidence="6 7">
    <name type="scientific">Streptomyces stelliscabiei</name>
    <dbReference type="NCBI Taxonomy" id="146820"/>
    <lineage>
        <taxon>Bacteria</taxon>
        <taxon>Bacillati</taxon>
        <taxon>Actinomycetota</taxon>
        <taxon>Actinomycetes</taxon>
        <taxon>Kitasatosporales</taxon>
        <taxon>Streptomycetaceae</taxon>
        <taxon>Streptomyces</taxon>
    </lineage>
</organism>
<dbReference type="GO" id="GO:0004022">
    <property type="term" value="F:alcohol dehydrogenase (NAD+) activity"/>
    <property type="evidence" value="ECO:0007669"/>
    <property type="project" value="TreeGrafter"/>
</dbReference>
<dbReference type="PANTHER" id="PTHR11496:SF102">
    <property type="entry name" value="ALCOHOL DEHYDROGENASE 4"/>
    <property type="match status" value="1"/>
</dbReference>
<evidence type="ECO:0000259" key="5">
    <source>
        <dbReference type="Pfam" id="PF25137"/>
    </source>
</evidence>
<dbReference type="AlphaFoldDB" id="A0A8I0P2A0"/>
<name>A0A8I0P2A0_9ACTN</name>
<gene>
    <name evidence="6" type="ORF">H4687_000222</name>
</gene>
<keyword evidence="2 6" id="KW-0560">Oxidoreductase</keyword>